<accession>A0A8H6XQG6</accession>
<gene>
    <name evidence="1" type="ORF">MVEN_01624900</name>
</gene>
<name>A0A8H6XQG6_9AGAR</name>
<keyword evidence="2" id="KW-1185">Reference proteome</keyword>
<dbReference type="EMBL" id="JACAZI010000014">
    <property type="protein sequence ID" value="KAF7344647.1"/>
    <property type="molecule type" value="Genomic_DNA"/>
</dbReference>
<dbReference type="Gene3D" id="3.30.710.10">
    <property type="entry name" value="Potassium Channel Kv1.1, Chain A"/>
    <property type="match status" value="1"/>
</dbReference>
<dbReference type="OrthoDB" id="2971889at2759"/>
<organism evidence="1 2">
    <name type="scientific">Mycena venus</name>
    <dbReference type="NCBI Taxonomy" id="2733690"/>
    <lineage>
        <taxon>Eukaryota</taxon>
        <taxon>Fungi</taxon>
        <taxon>Dikarya</taxon>
        <taxon>Basidiomycota</taxon>
        <taxon>Agaricomycotina</taxon>
        <taxon>Agaricomycetes</taxon>
        <taxon>Agaricomycetidae</taxon>
        <taxon>Agaricales</taxon>
        <taxon>Marasmiineae</taxon>
        <taxon>Mycenaceae</taxon>
        <taxon>Mycena</taxon>
    </lineage>
</organism>
<protein>
    <submittedName>
        <fullName evidence="1">BTB domain-containing protein</fullName>
    </submittedName>
</protein>
<dbReference type="AlphaFoldDB" id="A0A8H6XQG6"/>
<dbReference type="Proteomes" id="UP000620124">
    <property type="component" value="Unassembled WGS sequence"/>
</dbReference>
<sequence>METPTDLVRNSEFWFEDGTIILRVENTLYRVYRGLLASRSTVFRDTFSMPQPQIDEERDEIDGCPVVQLHDKEKDFTCFLKALLQYGSYRSTPVSGLAELSSVLRLSDKYDVSLLRESMTSILYDLYPTSLSNWLTRSANIPPGYRISGIDDILVLNLAREMNIPSILPGAMYQASKAHGLDILYGRSARIEHENDRRHCVTAIPELIVARRRVLSGYLVNKETADGCDAEEGECDAERLRWLALDLPREDYPDPLADTIPWEDFDVCSACLEAAKEVYNAARQEFWDDLPDIFNLGSWADLLA</sequence>
<dbReference type="InterPro" id="IPR011333">
    <property type="entry name" value="SKP1/BTB/POZ_sf"/>
</dbReference>
<reference evidence="1" key="1">
    <citation type="submission" date="2020-05" db="EMBL/GenBank/DDBJ databases">
        <title>Mycena genomes resolve the evolution of fungal bioluminescence.</title>
        <authorList>
            <person name="Tsai I.J."/>
        </authorList>
    </citation>
    <scope>NUCLEOTIDE SEQUENCE</scope>
    <source>
        <strain evidence="1">CCC161011</strain>
    </source>
</reference>
<comment type="caution">
    <text evidence="1">The sequence shown here is derived from an EMBL/GenBank/DDBJ whole genome shotgun (WGS) entry which is preliminary data.</text>
</comment>
<evidence type="ECO:0000313" key="2">
    <source>
        <dbReference type="Proteomes" id="UP000620124"/>
    </source>
</evidence>
<proteinExistence type="predicted"/>
<evidence type="ECO:0000313" key="1">
    <source>
        <dbReference type="EMBL" id="KAF7344647.1"/>
    </source>
</evidence>